<dbReference type="PANTHER" id="PTHR10772:SF58">
    <property type="entry name" value="CO-CHAPERONIN GROES"/>
    <property type="match status" value="1"/>
</dbReference>
<dbReference type="PRINTS" id="PR00297">
    <property type="entry name" value="CHAPERONIN10"/>
</dbReference>
<dbReference type="PANTHER" id="PTHR10772">
    <property type="entry name" value="10 KDA HEAT SHOCK PROTEIN"/>
    <property type="match status" value="1"/>
</dbReference>
<dbReference type="OrthoDB" id="9806791at2"/>
<name>A0A2T0XA26_9BACT</name>
<evidence type="ECO:0000256" key="3">
    <source>
        <dbReference type="RuleBase" id="RU000535"/>
    </source>
</evidence>
<dbReference type="GO" id="GO:0051082">
    <property type="term" value="F:unfolded protein binding"/>
    <property type="evidence" value="ECO:0007669"/>
    <property type="project" value="TreeGrafter"/>
</dbReference>
<dbReference type="RefSeq" id="WP_106154340.1">
    <property type="nucleotide sequence ID" value="NZ_PVTS01000019.1"/>
</dbReference>
<comment type="similarity">
    <text evidence="1 3">Belongs to the GroES chaperonin family.</text>
</comment>
<dbReference type="CDD" id="cd00320">
    <property type="entry name" value="cpn10"/>
    <property type="match status" value="1"/>
</dbReference>
<comment type="subunit">
    <text evidence="3">Heptamer of 7 subunits arranged in a ring.</text>
</comment>
<dbReference type="Proteomes" id="UP000252733">
    <property type="component" value="Unassembled WGS sequence"/>
</dbReference>
<dbReference type="GO" id="GO:0046872">
    <property type="term" value="F:metal ion binding"/>
    <property type="evidence" value="ECO:0007669"/>
    <property type="project" value="TreeGrafter"/>
</dbReference>
<gene>
    <name evidence="4" type="ORF">DFO77_10819</name>
</gene>
<comment type="caution">
    <text evidence="4">The sequence shown here is derived from an EMBL/GenBank/DDBJ whole genome shotgun (WGS) entry which is preliminary data.</text>
</comment>
<dbReference type="Pfam" id="PF00166">
    <property type="entry name" value="Cpn10"/>
    <property type="match status" value="1"/>
</dbReference>
<evidence type="ECO:0000313" key="5">
    <source>
        <dbReference type="Proteomes" id="UP000252733"/>
    </source>
</evidence>
<dbReference type="AlphaFoldDB" id="A0A2T0XA26"/>
<dbReference type="GO" id="GO:0051087">
    <property type="term" value="F:protein-folding chaperone binding"/>
    <property type="evidence" value="ECO:0007669"/>
    <property type="project" value="TreeGrafter"/>
</dbReference>
<evidence type="ECO:0000256" key="1">
    <source>
        <dbReference type="ARBA" id="ARBA00006975"/>
    </source>
</evidence>
<comment type="function">
    <text evidence="3">Together with the chaperonin GroEL, plays an essential role in assisting protein folding. The GroEL-GroES system forms a nano-cage that allows encapsulation of the non-native substrate proteins and provides a physical environment optimized to promote and accelerate protein folding. GroES binds to the apical surface of the GroEL ring, thereby capping the opening of the GroEL channel.</text>
</comment>
<dbReference type="GO" id="GO:0044183">
    <property type="term" value="F:protein folding chaperone"/>
    <property type="evidence" value="ECO:0007669"/>
    <property type="project" value="InterPro"/>
</dbReference>
<keyword evidence="5" id="KW-1185">Reference proteome</keyword>
<dbReference type="InterPro" id="IPR037124">
    <property type="entry name" value="Chaperonin_GroES_sf"/>
</dbReference>
<sequence length="95" mass="10317">MKELQPINQNVLLELPEESSEQTTASGIIIPDSAKTKEKTGKVAGISNIDNAEISVGDTVLYKEFSGTELEFEGKNYLLVPYSDILGKVVETDAI</sequence>
<dbReference type="EMBL" id="QPIZ01000008">
    <property type="protein sequence ID" value="RCW36577.1"/>
    <property type="molecule type" value="Genomic_DNA"/>
</dbReference>
<dbReference type="SUPFAM" id="SSF50129">
    <property type="entry name" value="GroES-like"/>
    <property type="match status" value="1"/>
</dbReference>
<reference evidence="4 5" key="1">
    <citation type="submission" date="2018-07" db="EMBL/GenBank/DDBJ databases">
        <title>Freshwater and sediment microbial communities from various areas in North America, analyzing microbe dynamics in response to fracking.</title>
        <authorList>
            <person name="Lamendella R."/>
        </authorList>
    </citation>
    <scope>NUCLEOTIDE SEQUENCE [LARGE SCALE GENOMIC DNA]</scope>
    <source>
        <strain evidence="4 5">160A</strain>
    </source>
</reference>
<dbReference type="InterPro" id="IPR011032">
    <property type="entry name" value="GroES-like_sf"/>
</dbReference>
<protein>
    <recommendedName>
        <fullName evidence="3">10 kDa chaperonin</fullName>
    </recommendedName>
</protein>
<organism evidence="4 5">
    <name type="scientific">Marinilabilia salmonicolor</name>
    <dbReference type="NCBI Taxonomy" id="989"/>
    <lineage>
        <taxon>Bacteria</taxon>
        <taxon>Pseudomonadati</taxon>
        <taxon>Bacteroidota</taxon>
        <taxon>Bacteroidia</taxon>
        <taxon>Marinilabiliales</taxon>
        <taxon>Marinilabiliaceae</taxon>
        <taxon>Marinilabilia</taxon>
    </lineage>
</organism>
<evidence type="ECO:0000256" key="2">
    <source>
        <dbReference type="ARBA" id="ARBA00023186"/>
    </source>
</evidence>
<accession>A0A2T0XA26</accession>
<dbReference type="InterPro" id="IPR020818">
    <property type="entry name" value="Chaperonin_GroES"/>
</dbReference>
<dbReference type="SMART" id="SM00883">
    <property type="entry name" value="Cpn10"/>
    <property type="match status" value="1"/>
</dbReference>
<keyword evidence="2 3" id="KW-0143">Chaperone</keyword>
<proteinExistence type="inferred from homology"/>
<dbReference type="STRING" id="1168289.GCA_000259075_01790"/>
<dbReference type="Gene3D" id="2.30.33.40">
    <property type="entry name" value="GroES chaperonin"/>
    <property type="match status" value="1"/>
</dbReference>
<dbReference type="GO" id="GO:0005524">
    <property type="term" value="F:ATP binding"/>
    <property type="evidence" value="ECO:0007669"/>
    <property type="project" value="InterPro"/>
</dbReference>
<evidence type="ECO:0000313" key="4">
    <source>
        <dbReference type="EMBL" id="RCW36577.1"/>
    </source>
</evidence>